<dbReference type="EMBL" id="LVLJ01000840">
    <property type="protein sequence ID" value="OAE32375.1"/>
    <property type="molecule type" value="Genomic_DNA"/>
</dbReference>
<reference evidence="2" key="1">
    <citation type="submission" date="2016-03" db="EMBL/GenBank/DDBJ databases">
        <title>Mechanisms controlling the formation of the plant cell surface in tip-growing cells are functionally conserved among land plants.</title>
        <authorList>
            <person name="Honkanen S."/>
            <person name="Jones V.A."/>
            <person name="Morieri G."/>
            <person name="Champion C."/>
            <person name="Hetherington A.J."/>
            <person name="Kelly S."/>
            <person name="Saint-Marcoux D."/>
            <person name="Proust H."/>
            <person name="Prescott H."/>
            <person name="Dolan L."/>
        </authorList>
    </citation>
    <scope>NUCLEOTIDE SEQUENCE [LARGE SCALE GENOMIC DNA]</scope>
    <source>
        <tissue evidence="2">Whole gametophyte</tissue>
    </source>
</reference>
<feature type="region of interest" description="Disordered" evidence="1">
    <location>
        <begin position="51"/>
        <end position="93"/>
    </location>
</feature>
<proteinExistence type="predicted"/>
<dbReference type="AlphaFoldDB" id="A0A176WJ57"/>
<accession>A0A176WJ57</accession>
<keyword evidence="3" id="KW-1185">Reference proteome</keyword>
<feature type="compositionally biased region" description="Basic and acidic residues" evidence="1">
    <location>
        <begin position="51"/>
        <end position="81"/>
    </location>
</feature>
<comment type="caution">
    <text evidence="2">The sequence shown here is derived from an EMBL/GenBank/DDBJ whole genome shotgun (WGS) entry which is preliminary data.</text>
</comment>
<name>A0A176WJ57_MARPO</name>
<evidence type="ECO:0000313" key="3">
    <source>
        <dbReference type="Proteomes" id="UP000077202"/>
    </source>
</evidence>
<gene>
    <name evidence="2" type="ORF">AXG93_3017s1460</name>
</gene>
<evidence type="ECO:0000256" key="1">
    <source>
        <dbReference type="SAM" id="MobiDB-lite"/>
    </source>
</evidence>
<dbReference type="Proteomes" id="UP000077202">
    <property type="component" value="Unassembled WGS sequence"/>
</dbReference>
<sequence>MLLGQTLYVERGRAEREREAGRQSFLASSPPRVLSVVKTYDLESLRAVALRRGEETRGEETRREEQRRSRVETRRAEEGRGVRATGGKRERRRRIDNRDLVCGRVTGSLEKVLECGKSITVL</sequence>
<protein>
    <submittedName>
        <fullName evidence="2">Uncharacterized protein</fullName>
    </submittedName>
</protein>
<organism evidence="2 3">
    <name type="scientific">Marchantia polymorpha subsp. ruderalis</name>
    <dbReference type="NCBI Taxonomy" id="1480154"/>
    <lineage>
        <taxon>Eukaryota</taxon>
        <taxon>Viridiplantae</taxon>
        <taxon>Streptophyta</taxon>
        <taxon>Embryophyta</taxon>
        <taxon>Marchantiophyta</taxon>
        <taxon>Marchantiopsida</taxon>
        <taxon>Marchantiidae</taxon>
        <taxon>Marchantiales</taxon>
        <taxon>Marchantiaceae</taxon>
        <taxon>Marchantia</taxon>
    </lineage>
</organism>
<evidence type="ECO:0000313" key="2">
    <source>
        <dbReference type="EMBL" id="OAE32375.1"/>
    </source>
</evidence>